<evidence type="ECO:0000256" key="1">
    <source>
        <dbReference type="ARBA" id="ARBA00004442"/>
    </source>
</evidence>
<dbReference type="STRING" id="1235591.CAK95_13130"/>
<feature type="domain" description="Outer membrane protein beta-barrel" evidence="6">
    <location>
        <begin position="15"/>
        <end position="271"/>
    </location>
</feature>
<dbReference type="SUPFAM" id="SSF56925">
    <property type="entry name" value="OMPA-like"/>
    <property type="match status" value="1"/>
</dbReference>
<keyword evidence="8" id="KW-1185">Reference proteome</keyword>
<proteinExistence type="inferred from homology"/>
<dbReference type="GO" id="GO:0009279">
    <property type="term" value="C:cell outer membrane"/>
    <property type="evidence" value="ECO:0007669"/>
    <property type="project" value="UniProtKB-SubCell"/>
</dbReference>
<dbReference type="Proteomes" id="UP000194137">
    <property type="component" value="Chromosome"/>
</dbReference>
<dbReference type="EMBL" id="CP021112">
    <property type="protein sequence ID" value="ARP99922.1"/>
    <property type="molecule type" value="Genomic_DNA"/>
</dbReference>
<evidence type="ECO:0000256" key="5">
    <source>
        <dbReference type="ARBA" id="ARBA00038306"/>
    </source>
</evidence>
<comment type="subcellular location">
    <subcellularLocation>
        <location evidence="1">Cell outer membrane</location>
    </subcellularLocation>
</comment>
<dbReference type="AlphaFoldDB" id="A0A1W6ZRH1"/>
<evidence type="ECO:0000259" key="6">
    <source>
        <dbReference type="Pfam" id="PF13505"/>
    </source>
</evidence>
<protein>
    <recommendedName>
        <fullName evidence="6">Outer membrane protein beta-barrel domain-containing protein</fullName>
    </recommendedName>
</protein>
<evidence type="ECO:0000256" key="2">
    <source>
        <dbReference type="ARBA" id="ARBA00022729"/>
    </source>
</evidence>
<name>A0A1W6ZRH1_9HYPH</name>
<gene>
    <name evidence="7" type="ORF">CAK95_13130</name>
</gene>
<comment type="similarity">
    <text evidence="5">Belongs to the Omp25/RopB family.</text>
</comment>
<accession>A0A1W6ZRH1</accession>
<reference evidence="7 8" key="1">
    <citation type="submission" date="2017-05" db="EMBL/GenBank/DDBJ databases">
        <title>Full genome sequence of Pseudorhodoplanes sinuspersici.</title>
        <authorList>
            <person name="Dastgheib S.M.M."/>
            <person name="Shavandi M."/>
            <person name="Tirandaz H."/>
        </authorList>
    </citation>
    <scope>NUCLEOTIDE SEQUENCE [LARGE SCALE GENOMIC DNA]</scope>
    <source>
        <strain evidence="7 8">RIPI110</strain>
    </source>
</reference>
<dbReference type="InterPro" id="IPR027385">
    <property type="entry name" value="Beta-barrel_OMP"/>
</dbReference>
<dbReference type="Pfam" id="PF13505">
    <property type="entry name" value="OMP_b-brl"/>
    <property type="match status" value="1"/>
</dbReference>
<dbReference type="OrthoDB" id="9815357at2"/>
<evidence type="ECO:0000256" key="4">
    <source>
        <dbReference type="ARBA" id="ARBA00023237"/>
    </source>
</evidence>
<dbReference type="InterPro" id="IPR051692">
    <property type="entry name" value="OMP-like"/>
</dbReference>
<dbReference type="PANTHER" id="PTHR34001">
    <property type="entry name" value="BLL7405 PROTEIN"/>
    <property type="match status" value="1"/>
</dbReference>
<evidence type="ECO:0000313" key="8">
    <source>
        <dbReference type="Proteomes" id="UP000194137"/>
    </source>
</evidence>
<dbReference type="Gene3D" id="2.40.160.20">
    <property type="match status" value="1"/>
</dbReference>
<evidence type="ECO:0000256" key="3">
    <source>
        <dbReference type="ARBA" id="ARBA00023136"/>
    </source>
</evidence>
<organism evidence="7 8">
    <name type="scientific">Pseudorhodoplanes sinuspersici</name>
    <dbReference type="NCBI Taxonomy" id="1235591"/>
    <lineage>
        <taxon>Bacteria</taxon>
        <taxon>Pseudomonadati</taxon>
        <taxon>Pseudomonadota</taxon>
        <taxon>Alphaproteobacteria</taxon>
        <taxon>Hyphomicrobiales</taxon>
        <taxon>Pseudorhodoplanes</taxon>
    </lineage>
</organism>
<evidence type="ECO:0000313" key="7">
    <source>
        <dbReference type="EMBL" id="ARP99922.1"/>
    </source>
</evidence>
<sequence length="272" mass="28389">MRALMLGALAATFVAPALAADIAPRMPVKGPVMAPAYNWTGFYVGGHIGYGWDPASATFNPATYAAATAPTLIVSSATAPFGLSVDPSGVLGGLQIGGNIQNGAFVYGLEADITFAKLKEEANRGFAVTGTVGGDNGDFTGNVYLRQKMDYFGTVRGRLGVAHDTLLLYATGGLAWGRVNTTFGVNNIVLANPANWGGPNPPPYPVSASSSDTRFGYAVGGGLEWAFAPKWTMRGEYLYMDLGSGDALIIPGGVAHSDLTTHIARFAINYRL</sequence>
<dbReference type="PANTHER" id="PTHR34001:SF3">
    <property type="entry name" value="BLL7405 PROTEIN"/>
    <property type="match status" value="1"/>
</dbReference>
<keyword evidence="3" id="KW-0472">Membrane</keyword>
<dbReference type="RefSeq" id="WP_086088327.1">
    <property type="nucleotide sequence ID" value="NZ_CP021112.1"/>
</dbReference>
<dbReference type="InterPro" id="IPR011250">
    <property type="entry name" value="OMP/PagP_B-barrel"/>
</dbReference>
<dbReference type="KEGG" id="psin:CAK95_13130"/>
<keyword evidence="4" id="KW-0998">Cell outer membrane</keyword>
<keyword evidence="2" id="KW-0732">Signal</keyword>